<evidence type="ECO:0000313" key="15">
    <source>
        <dbReference type="RefSeq" id="XP_022290987.1"/>
    </source>
</evidence>
<dbReference type="Pfam" id="PF01582">
    <property type="entry name" value="TIR"/>
    <property type="match status" value="1"/>
</dbReference>
<evidence type="ECO:0000256" key="3">
    <source>
        <dbReference type="ARBA" id="ARBA00022614"/>
    </source>
</evidence>
<keyword evidence="8 11" id="KW-0472">Membrane</keyword>
<evidence type="ECO:0000256" key="9">
    <source>
        <dbReference type="ARBA" id="ARBA00023170"/>
    </source>
</evidence>
<comment type="similarity">
    <text evidence="2">Belongs to the Toll-like receptor family.</text>
</comment>
<keyword evidence="3" id="KW-0433">Leucine-rich repeat</keyword>
<feature type="chain" id="PRO_5034875043" evidence="12">
    <location>
        <begin position="22"/>
        <end position="823"/>
    </location>
</feature>
<evidence type="ECO:0000256" key="5">
    <source>
        <dbReference type="ARBA" id="ARBA00022729"/>
    </source>
</evidence>
<sequence length="823" mass="95756">MRQRTAIALLLYSSLLVVVTGRCLISQFVDECNNIGFLWNCSHLHLNRLPMKFPPELENQNVTLDLSFNNFTIITEETFKEISKQFDVTKIVLHHNSLSKIEKNAFGMLSTLCSLDLSDCNLDKSQIDEHAFVNTPKLKYLRIYQNNFQQTGYPDVSIAKIKSLEYLKIDLFNGFLFSSAFENLTKLSRIEFHLINDFSLHKNSFSGLKSSPISSLDMNFRKYVKCDVTEDLFCSFPYLTEELILNFGGKCNVTVALRSLNCLQHRKIRNLFMYENKELIVKDLTILNDWSMKYLINICVNALSLGQCNIYLVKSNIINTTLWHCLEYLDVSGNNIHVVDTSTITSLFTLPKIRNINFCCNNPPIVGFRDISHRYILPQNMIINITFPNTLEVVDFSKNYIHNALKFSLACSAENLQEVYLQNTNFPFESVTQCRFPSLTKVDISQNKHARIKSDLFQNFRNLRQIIAVDVDLSFPAISNFKNLFHNLTKLSLLDISRNNMAALPKSVFIYQKKSLLELNLDFNKFTVIPISILFLEKLQFLYMRNNLISQFSRNDQIFLQSMPNHSTYIEGNPISCECSRIQSLHWTKNHQHLFGDLHAIECTESKTRITELFQKDVWRKFELNCQANTWLIIASILLFVTLLVLLILSAVKRYRAHLEYVILRLKNRWKGTHLGNQGNPFLYDVYVSYSDSDYAWIIQNLYPRLEHLNMKSWLKDKDSIPGGWEAEEIVKCINDSRKVMFVISDSFLDRGWSSYAVQMAVTHAFHNRRQESIVVIIKDNVLLDRLPNDIKNIWWCIKYFRWTGSETDEEILNKISDMLKAV</sequence>
<dbReference type="GO" id="GO:0038023">
    <property type="term" value="F:signaling receptor activity"/>
    <property type="evidence" value="ECO:0007669"/>
    <property type="project" value="TreeGrafter"/>
</dbReference>
<dbReference type="Pfam" id="PF13855">
    <property type="entry name" value="LRR_8"/>
    <property type="match status" value="1"/>
</dbReference>
<evidence type="ECO:0000256" key="4">
    <source>
        <dbReference type="ARBA" id="ARBA00022692"/>
    </source>
</evidence>
<dbReference type="InterPro" id="IPR001611">
    <property type="entry name" value="Leu-rich_rpt"/>
</dbReference>
<keyword evidence="4 11" id="KW-0812">Transmembrane</keyword>
<dbReference type="Gene3D" id="3.80.10.10">
    <property type="entry name" value="Ribonuclease Inhibitor"/>
    <property type="match status" value="3"/>
</dbReference>
<evidence type="ECO:0000256" key="1">
    <source>
        <dbReference type="ARBA" id="ARBA00004167"/>
    </source>
</evidence>
<dbReference type="Proteomes" id="UP000694844">
    <property type="component" value="Chromosome 7"/>
</dbReference>
<dbReference type="GO" id="GO:0005886">
    <property type="term" value="C:plasma membrane"/>
    <property type="evidence" value="ECO:0007669"/>
    <property type="project" value="TreeGrafter"/>
</dbReference>
<evidence type="ECO:0000256" key="6">
    <source>
        <dbReference type="ARBA" id="ARBA00022737"/>
    </source>
</evidence>
<evidence type="ECO:0000256" key="12">
    <source>
        <dbReference type="SAM" id="SignalP"/>
    </source>
</evidence>
<evidence type="ECO:0000256" key="11">
    <source>
        <dbReference type="SAM" id="Phobius"/>
    </source>
</evidence>
<dbReference type="GO" id="GO:0007165">
    <property type="term" value="P:signal transduction"/>
    <property type="evidence" value="ECO:0007669"/>
    <property type="project" value="InterPro"/>
</dbReference>
<comment type="subcellular location">
    <subcellularLocation>
        <location evidence="1">Membrane</location>
        <topology evidence="1">Single-pass membrane protein</topology>
    </subcellularLocation>
</comment>
<keyword evidence="10" id="KW-0325">Glycoprotein</keyword>
<feature type="transmembrane region" description="Helical" evidence="11">
    <location>
        <begin position="631"/>
        <end position="652"/>
    </location>
</feature>
<dbReference type="Gene3D" id="3.40.50.10140">
    <property type="entry name" value="Toll/interleukin-1 receptor homology (TIR) domain"/>
    <property type="match status" value="1"/>
</dbReference>
<gene>
    <name evidence="15" type="primary">LOC111102496</name>
</gene>
<organism evidence="14 15">
    <name type="scientific">Crassostrea virginica</name>
    <name type="common">Eastern oyster</name>
    <dbReference type="NCBI Taxonomy" id="6565"/>
    <lineage>
        <taxon>Eukaryota</taxon>
        <taxon>Metazoa</taxon>
        <taxon>Spiralia</taxon>
        <taxon>Lophotrochozoa</taxon>
        <taxon>Mollusca</taxon>
        <taxon>Bivalvia</taxon>
        <taxon>Autobranchia</taxon>
        <taxon>Pteriomorphia</taxon>
        <taxon>Ostreida</taxon>
        <taxon>Ostreoidea</taxon>
        <taxon>Ostreidae</taxon>
        <taxon>Crassostrea</taxon>
    </lineage>
</organism>
<name>A0A8B8AHK0_CRAVI</name>
<dbReference type="RefSeq" id="XP_022290987.1">
    <property type="nucleotide sequence ID" value="XM_022435279.1"/>
</dbReference>
<accession>A0A8B8AHK0</accession>
<keyword evidence="6" id="KW-0677">Repeat</keyword>
<evidence type="ECO:0000256" key="8">
    <source>
        <dbReference type="ARBA" id="ARBA00023136"/>
    </source>
</evidence>
<feature type="domain" description="TIR" evidence="13">
    <location>
        <begin position="682"/>
        <end position="820"/>
    </location>
</feature>
<reference evidence="15" key="1">
    <citation type="submission" date="2025-08" db="UniProtKB">
        <authorList>
            <consortium name="RefSeq"/>
        </authorList>
    </citation>
    <scope>IDENTIFICATION</scope>
    <source>
        <tissue evidence="15">Whole sample</tissue>
    </source>
</reference>
<dbReference type="PROSITE" id="PS50104">
    <property type="entry name" value="TIR"/>
    <property type="match status" value="1"/>
</dbReference>
<dbReference type="SMART" id="SM00369">
    <property type="entry name" value="LRR_TYP"/>
    <property type="match status" value="5"/>
</dbReference>
<dbReference type="SUPFAM" id="SSF52058">
    <property type="entry name" value="L domain-like"/>
    <property type="match status" value="2"/>
</dbReference>
<evidence type="ECO:0000256" key="10">
    <source>
        <dbReference type="ARBA" id="ARBA00023180"/>
    </source>
</evidence>
<dbReference type="InterPro" id="IPR032675">
    <property type="entry name" value="LRR_dom_sf"/>
</dbReference>
<keyword evidence="5 12" id="KW-0732">Signal</keyword>
<keyword evidence="9" id="KW-0675">Receptor</keyword>
<dbReference type="KEGG" id="cvn:111102496"/>
<evidence type="ECO:0000259" key="13">
    <source>
        <dbReference type="PROSITE" id="PS50104"/>
    </source>
</evidence>
<evidence type="ECO:0000313" key="14">
    <source>
        <dbReference type="Proteomes" id="UP000694844"/>
    </source>
</evidence>
<dbReference type="PANTHER" id="PTHR24365">
    <property type="entry name" value="TOLL-LIKE RECEPTOR"/>
    <property type="match status" value="1"/>
</dbReference>
<dbReference type="AlphaFoldDB" id="A0A8B8AHK0"/>
<protein>
    <submittedName>
        <fullName evidence="15">Toll-like receptor 6 isoform X1</fullName>
    </submittedName>
</protein>
<dbReference type="PANTHER" id="PTHR24365:SF541">
    <property type="entry name" value="PROTEIN TOLL-RELATED"/>
    <property type="match status" value="1"/>
</dbReference>
<dbReference type="SUPFAM" id="SSF52200">
    <property type="entry name" value="Toll/Interleukin receptor TIR domain"/>
    <property type="match status" value="1"/>
</dbReference>
<keyword evidence="14" id="KW-1185">Reference proteome</keyword>
<dbReference type="InterPro" id="IPR035897">
    <property type="entry name" value="Toll_tir_struct_dom_sf"/>
</dbReference>
<dbReference type="InterPro" id="IPR003591">
    <property type="entry name" value="Leu-rich_rpt_typical-subtyp"/>
</dbReference>
<dbReference type="GeneID" id="111102496"/>
<feature type="signal peptide" evidence="12">
    <location>
        <begin position="1"/>
        <end position="21"/>
    </location>
</feature>
<dbReference type="OrthoDB" id="6105302at2759"/>
<evidence type="ECO:0000256" key="7">
    <source>
        <dbReference type="ARBA" id="ARBA00022989"/>
    </source>
</evidence>
<keyword evidence="7 11" id="KW-1133">Transmembrane helix</keyword>
<evidence type="ECO:0000256" key="2">
    <source>
        <dbReference type="ARBA" id="ARBA00009634"/>
    </source>
</evidence>
<dbReference type="SMART" id="SM00255">
    <property type="entry name" value="TIR"/>
    <property type="match status" value="1"/>
</dbReference>
<dbReference type="InterPro" id="IPR000157">
    <property type="entry name" value="TIR_dom"/>
</dbReference>
<proteinExistence type="inferred from homology"/>